<dbReference type="Proteomes" id="UP000307874">
    <property type="component" value="Unassembled WGS sequence"/>
</dbReference>
<accession>A0A5C4JL56</accession>
<dbReference type="InterPro" id="IPR006311">
    <property type="entry name" value="TAT_signal"/>
</dbReference>
<name>A0A5C4JL56_9HYPH</name>
<dbReference type="AlphaFoldDB" id="A0A5C4JL56"/>
<dbReference type="CDD" id="cd06337">
    <property type="entry name" value="PBP1_ABC_ligand_binding-like"/>
    <property type="match status" value="1"/>
</dbReference>
<dbReference type="Gene3D" id="3.40.50.2300">
    <property type="match status" value="2"/>
</dbReference>
<dbReference type="PANTHER" id="PTHR30483:SF6">
    <property type="entry name" value="PERIPLASMIC BINDING PROTEIN OF ABC TRANSPORTER FOR NATURAL AMINO ACIDS"/>
    <property type="match status" value="1"/>
</dbReference>
<dbReference type="Pfam" id="PF13458">
    <property type="entry name" value="Peripla_BP_6"/>
    <property type="match status" value="1"/>
</dbReference>
<dbReference type="PROSITE" id="PS51318">
    <property type="entry name" value="TAT"/>
    <property type="match status" value="1"/>
</dbReference>
<comment type="similarity">
    <text evidence="1">Belongs to the leucine-binding protein family.</text>
</comment>
<comment type="caution">
    <text evidence="5">The sequence shown here is derived from an EMBL/GenBank/DDBJ whole genome shotgun (WGS) entry which is preliminary data.</text>
</comment>
<dbReference type="SUPFAM" id="SSF53822">
    <property type="entry name" value="Periplasmic binding protein-like I"/>
    <property type="match status" value="1"/>
</dbReference>
<dbReference type="EMBL" id="VCLB01000011">
    <property type="protein sequence ID" value="TNB46203.1"/>
    <property type="molecule type" value="Genomic_DNA"/>
</dbReference>
<feature type="domain" description="Leucine-binding protein" evidence="4">
    <location>
        <begin position="37"/>
        <end position="375"/>
    </location>
</feature>
<evidence type="ECO:0000313" key="5">
    <source>
        <dbReference type="EMBL" id="TNB46203.1"/>
    </source>
</evidence>
<proteinExistence type="inferred from homology"/>
<organism evidence="5 6">
    <name type="scientific">Martelella lutilitoris</name>
    <dbReference type="NCBI Taxonomy" id="2583532"/>
    <lineage>
        <taxon>Bacteria</taxon>
        <taxon>Pseudomonadati</taxon>
        <taxon>Pseudomonadota</taxon>
        <taxon>Alphaproteobacteria</taxon>
        <taxon>Hyphomicrobiales</taxon>
        <taxon>Aurantimonadaceae</taxon>
        <taxon>Martelella</taxon>
    </lineage>
</organism>
<dbReference type="RefSeq" id="WP_138750020.1">
    <property type="nucleotide sequence ID" value="NZ_VCLB01000011.1"/>
</dbReference>
<dbReference type="InterPro" id="IPR028081">
    <property type="entry name" value="Leu-bd"/>
</dbReference>
<reference evidence="5 6" key="1">
    <citation type="submission" date="2019-06" db="EMBL/GenBank/DDBJ databases">
        <title>Martelella lutilitoris sp. nov., isolated from a tidal mudflat.</title>
        <authorList>
            <person name="Kim Y.-J."/>
        </authorList>
    </citation>
    <scope>NUCLEOTIDE SEQUENCE [LARGE SCALE GENOMIC DNA]</scope>
    <source>
        <strain evidence="5 6">GH2-6</strain>
    </source>
</reference>
<evidence type="ECO:0000313" key="6">
    <source>
        <dbReference type="Proteomes" id="UP000307874"/>
    </source>
</evidence>
<keyword evidence="6" id="KW-1185">Reference proteome</keyword>
<evidence type="ECO:0000256" key="2">
    <source>
        <dbReference type="ARBA" id="ARBA00022729"/>
    </source>
</evidence>
<sequence length="428" mass="45749">MSFKPTRREALLLGGAYAIAGTLIGRSIRPAFAAGRTLKIGIVSPKTGPMAAFAEPTEFVVARILEATGGVIENAGVRYPLEIVERDTQSNPNRAAEVTQDLILSEGVDVVLCYGGPENTNPASDQCELNGVPCLASDVPIEPWFFGRNGDPKQGFDYTYCAFFDVTTYAGAMLAFMDKIAPGGTVGGLWPNDADGVVLSQAFTDGFGAAGYTIVDPGRFDLPASSFSTQIAKFRDSGVNIVQGIMPPPDFTLFWTQCAQQGFQPKAMIAGKSSEYPASVQPLGDKAVGVSVPIWWTPEFPYVSSLDGASAFQIARAYEAETGRQWTAGVGSRYAMLEVLIDTLRRTDDLDDPDSVSAALGATRLETICGTIDFSTGPVPNSAKLGLVSVQWVKASEDYPFPYDMAVVENSFHPSVPVSRAPFPIPYD</sequence>
<keyword evidence="3" id="KW-0029">Amino-acid transport</keyword>
<dbReference type="GO" id="GO:0006865">
    <property type="term" value="P:amino acid transport"/>
    <property type="evidence" value="ECO:0007669"/>
    <property type="project" value="UniProtKB-KW"/>
</dbReference>
<protein>
    <submittedName>
        <fullName evidence="5">ABC transporter substrate-binding protein</fullName>
    </submittedName>
</protein>
<gene>
    <name evidence="5" type="ORF">FF124_18790</name>
</gene>
<keyword evidence="3" id="KW-0813">Transport</keyword>
<evidence type="ECO:0000256" key="3">
    <source>
        <dbReference type="ARBA" id="ARBA00022970"/>
    </source>
</evidence>
<dbReference type="OrthoDB" id="6753945at2"/>
<evidence type="ECO:0000256" key="1">
    <source>
        <dbReference type="ARBA" id="ARBA00010062"/>
    </source>
</evidence>
<dbReference type="PANTHER" id="PTHR30483">
    <property type="entry name" value="LEUCINE-SPECIFIC-BINDING PROTEIN"/>
    <property type="match status" value="1"/>
</dbReference>
<dbReference type="InterPro" id="IPR028082">
    <property type="entry name" value="Peripla_BP_I"/>
</dbReference>
<dbReference type="InterPro" id="IPR051010">
    <property type="entry name" value="BCAA_transport"/>
</dbReference>
<keyword evidence="2" id="KW-0732">Signal</keyword>
<evidence type="ECO:0000259" key="4">
    <source>
        <dbReference type="Pfam" id="PF13458"/>
    </source>
</evidence>